<dbReference type="Gene3D" id="3.30.1860.10">
    <property type="entry name" value="uncharacterized conserved protein from methanopyrus kandleri domain like"/>
    <property type="match status" value="1"/>
</dbReference>
<evidence type="ECO:0008006" key="3">
    <source>
        <dbReference type="Google" id="ProtNLM"/>
    </source>
</evidence>
<protein>
    <recommendedName>
        <fullName evidence="3">DUF424 family protein</fullName>
    </recommendedName>
</protein>
<proteinExistence type="predicted"/>
<dbReference type="AlphaFoldDB" id="A0A2D6LPM8"/>
<dbReference type="Pfam" id="PF04242">
    <property type="entry name" value="DUF424"/>
    <property type="match status" value="1"/>
</dbReference>
<name>A0A2D6LPM8_9ARCH</name>
<dbReference type="Proteomes" id="UP000226712">
    <property type="component" value="Unassembled WGS sequence"/>
</dbReference>
<dbReference type="InterPro" id="IPR007355">
    <property type="entry name" value="DUF424"/>
</dbReference>
<sequence length="97" mass="10891">MLYCKMHNLQNTFILACCDKELIGKTLKDDQREVFIDENFYKGKLIDEPKLAGLLKEAESINLFGKKSVGVAIEKGFISATDIITIDGIEHAIIMKV</sequence>
<dbReference type="PROSITE" id="PS51257">
    <property type="entry name" value="PROKAR_LIPOPROTEIN"/>
    <property type="match status" value="1"/>
</dbReference>
<organism evidence="1 2">
    <name type="scientific">Candidatus Iainarchaeum sp</name>
    <dbReference type="NCBI Taxonomy" id="3101447"/>
    <lineage>
        <taxon>Archaea</taxon>
        <taxon>Candidatus Iainarchaeota</taxon>
        <taxon>Candidatus Iainarchaeia</taxon>
        <taxon>Candidatus Iainarchaeales</taxon>
        <taxon>Candidatus Iainarchaeaceae</taxon>
        <taxon>Candidatus Iainarchaeum</taxon>
    </lineage>
</organism>
<evidence type="ECO:0000313" key="1">
    <source>
        <dbReference type="EMBL" id="MAG18149.1"/>
    </source>
</evidence>
<gene>
    <name evidence="1" type="ORF">CL944_01610</name>
</gene>
<accession>A0A2D6LPM8</accession>
<dbReference type="EMBL" id="NZBD01000009">
    <property type="protein sequence ID" value="MAG18149.1"/>
    <property type="molecule type" value="Genomic_DNA"/>
</dbReference>
<comment type="caution">
    <text evidence="1">The sequence shown here is derived from an EMBL/GenBank/DDBJ whole genome shotgun (WGS) entry which is preliminary data.</text>
</comment>
<reference evidence="2" key="1">
    <citation type="submission" date="2017-09" db="EMBL/GenBank/DDBJ databases">
        <title>The Reconstruction of 2,631 Draft Metagenome-Assembled Genomes from the Global Oceans.</title>
        <authorList>
            <person name="Tully B.J."/>
            <person name="Graham E.D."/>
            <person name="Heidelberg J.F."/>
        </authorList>
    </citation>
    <scope>NUCLEOTIDE SEQUENCE [LARGE SCALE GENOMIC DNA]</scope>
</reference>
<evidence type="ECO:0000313" key="2">
    <source>
        <dbReference type="Proteomes" id="UP000226712"/>
    </source>
</evidence>